<dbReference type="SUPFAM" id="SSF48403">
    <property type="entry name" value="Ankyrin repeat"/>
    <property type="match status" value="1"/>
</dbReference>
<dbReference type="Proteomes" id="UP000050794">
    <property type="component" value="Unassembled WGS sequence"/>
</dbReference>
<reference evidence="4" key="1">
    <citation type="submission" date="2016-06" db="UniProtKB">
        <authorList>
            <consortium name="WormBaseParasite"/>
        </authorList>
    </citation>
    <scope>IDENTIFICATION</scope>
</reference>
<accession>A0A183VAX6</accession>
<dbReference type="PROSITE" id="PS50088">
    <property type="entry name" value="ANK_REPEAT"/>
    <property type="match status" value="1"/>
</dbReference>
<protein>
    <submittedName>
        <fullName evidence="4">ANK_REP_REGION domain-containing protein</fullName>
    </submittedName>
</protein>
<proteinExistence type="predicted"/>
<organism evidence="3 4">
    <name type="scientific">Toxocara canis</name>
    <name type="common">Canine roundworm</name>
    <dbReference type="NCBI Taxonomy" id="6265"/>
    <lineage>
        <taxon>Eukaryota</taxon>
        <taxon>Metazoa</taxon>
        <taxon>Ecdysozoa</taxon>
        <taxon>Nematoda</taxon>
        <taxon>Chromadorea</taxon>
        <taxon>Rhabditida</taxon>
        <taxon>Spirurina</taxon>
        <taxon>Ascaridomorpha</taxon>
        <taxon>Ascaridoidea</taxon>
        <taxon>Toxocaridae</taxon>
        <taxon>Toxocara</taxon>
    </lineage>
</organism>
<feature type="repeat" description="ANK" evidence="1">
    <location>
        <begin position="61"/>
        <end position="93"/>
    </location>
</feature>
<evidence type="ECO:0000313" key="2">
    <source>
        <dbReference type="EMBL" id="VDM49217.1"/>
    </source>
</evidence>
<evidence type="ECO:0000256" key="1">
    <source>
        <dbReference type="PROSITE-ProRule" id="PRU00023"/>
    </source>
</evidence>
<dbReference type="InterPro" id="IPR036770">
    <property type="entry name" value="Ankyrin_rpt-contain_sf"/>
</dbReference>
<dbReference type="AlphaFoldDB" id="A0A183VAX6"/>
<evidence type="ECO:0000313" key="3">
    <source>
        <dbReference type="Proteomes" id="UP000050794"/>
    </source>
</evidence>
<reference evidence="2 3" key="2">
    <citation type="submission" date="2018-11" db="EMBL/GenBank/DDBJ databases">
        <authorList>
            <consortium name="Pathogen Informatics"/>
        </authorList>
    </citation>
    <scope>NUCLEOTIDE SEQUENCE [LARGE SCALE GENOMIC DNA]</scope>
</reference>
<evidence type="ECO:0000313" key="4">
    <source>
        <dbReference type="WBParaSite" id="TCNE_0001789701-mRNA-1"/>
    </source>
</evidence>
<dbReference type="Gene3D" id="1.25.40.20">
    <property type="entry name" value="Ankyrin repeat-containing domain"/>
    <property type="match status" value="1"/>
</dbReference>
<keyword evidence="3" id="KW-1185">Reference proteome</keyword>
<gene>
    <name evidence="2" type="ORF">TCNE_LOCUS17896</name>
</gene>
<dbReference type="WBParaSite" id="TCNE_0001789701-mRNA-1">
    <property type="protein sequence ID" value="TCNE_0001789701-mRNA-1"/>
    <property type="gene ID" value="TCNE_0001789701"/>
</dbReference>
<dbReference type="InterPro" id="IPR002110">
    <property type="entry name" value="Ankyrin_rpt"/>
</dbReference>
<sequence>MSSVESSSAKSLDPCTIASGLLRGKRFCHYNLQPAVAQEYGILKDSYKRLFISSSVLRVRYMLTPLRLASRYGLLDKVMLLIRMGDNMNESDEDSLTSLYFITCYNICNRMAKCHRKFRLIAAEQKLGVDGDYDVKPVRRPSGGLQGAKWDSVVYFLTKAGAEIKPNYDYSLTSIHYAAMMEVLPSSKSVLIAIKNAFADDDEKLSFALVGNMDL</sequence>
<dbReference type="EMBL" id="UYWY01024917">
    <property type="protein sequence ID" value="VDM49217.1"/>
    <property type="molecule type" value="Genomic_DNA"/>
</dbReference>
<keyword evidence="1" id="KW-0040">ANK repeat</keyword>
<name>A0A183VAX6_TOXCA</name>